<dbReference type="KEGG" id="ppec:H9W90_07405"/>
<feature type="domain" description="Reelin" evidence="3">
    <location>
        <begin position="67"/>
        <end position="147"/>
    </location>
</feature>
<evidence type="ECO:0000313" key="5">
    <source>
        <dbReference type="EMBL" id="QNM86927.1"/>
    </source>
</evidence>
<organism evidence="5 6">
    <name type="scientific">Polaribacter pectinis</name>
    <dbReference type="NCBI Taxonomy" id="2738844"/>
    <lineage>
        <taxon>Bacteria</taxon>
        <taxon>Pseudomonadati</taxon>
        <taxon>Bacteroidota</taxon>
        <taxon>Flavobacteriia</taxon>
        <taxon>Flavobacteriales</taxon>
        <taxon>Flavobacteriaceae</taxon>
    </lineage>
</organism>
<dbReference type="NCBIfam" id="TIGR04183">
    <property type="entry name" value="Por_Secre_tail"/>
    <property type="match status" value="1"/>
</dbReference>
<gene>
    <name evidence="5" type="ORF">H9W90_07405</name>
</gene>
<feature type="signal peptide" evidence="2">
    <location>
        <begin position="1"/>
        <end position="20"/>
    </location>
</feature>
<evidence type="ECO:0000256" key="1">
    <source>
        <dbReference type="ARBA" id="ARBA00022729"/>
    </source>
</evidence>
<evidence type="ECO:0000313" key="6">
    <source>
        <dbReference type="Proteomes" id="UP000515808"/>
    </source>
</evidence>
<feature type="domain" description="Secretion system C-terminal sorting" evidence="4">
    <location>
        <begin position="185"/>
        <end position="255"/>
    </location>
</feature>
<accession>A0A7G9LE78</accession>
<name>A0A7G9LE78_9FLAO</name>
<dbReference type="Gene3D" id="2.60.40.4060">
    <property type="entry name" value="Reeler domain"/>
    <property type="match status" value="1"/>
</dbReference>
<evidence type="ECO:0000256" key="2">
    <source>
        <dbReference type="SAM" id="SignalP"/>
    </source>
</evidence>
<proteinExistence type="predicted"/>
<dbReference type="InterPro" id="IPR026444">
    <property type="entry name" value="Secre_tail"/>
</dbReference>
<keyword evidence="1 2" id="KW-0732">Signal</keyword>
<protein>
    <submittedName>
        <fullName evidence="5">T9SS type A sorting domain-containing protein</fullName>
    </submittedName>
</protein>
<dbReference type="Pfam" id="PF18962">
    <property type="entry name" value="Por_Secre_tail"/>
    <property type="match status" value="1"/>
</dbReference>
<dbReference type="InterPro" id="IPR002861">
    <property type="entry name" value="Reeler_dom"/>
</dbReference>
<dbReference type="Proteomes" id="UP000515808">
    <property type="component" value="Chromosome"/>
</dbReference>
<evidence type="ECO:0000259" key="3">
    <source>
        <dbReference type="Pfam" id="PF02014"/>
    </source>
</evidence>
<feature type="chain" id="PRO_5028979036" evidence="2">
    <location>
        <begin position="21"/>
        <end position="257"/>
    </location>
</feature>
<dbReference type="AlphaFoldDB" id="A0A7G9LE78"/>
<dbReference type="InterPro" id="IPR042307">
    <property type="entry name" value="Reeler_sf"/>
</dbReference>
<reference evidence="5 6" key="1">
    <citation type="submission" date="2020-08" db="EMBL/GenBank/DDBJ databases">
        <title>Polaribacter sp. L12M9 isolated from gut of the Korean scallop.</title>
        <authorList>
            <person name="Jeong Y.S."/>
        </authorList>
    </citation>
    <scope>NUCLEOTIDE SEQUENCE [LARGE SCALE GENOMIC DNA]</scope>
    <source>
        <strain evidence="5 6">L12M9</strain>
    </source>
</reference>
<evidence type="ECO:0000259" key="4">
    <source>
        <dbReference type="Pfam" id="PF18962"/>
    </source>
</evidence>
<dbReference type="RefSeq" id="WP_187483799.1">
    <property type="nucleotide sequence ID" value="NZ_CP060695.1"/>
</dbReference>
<keyword evidence="6" id="KW-1185">Reference proteome</keyword>
<dbReference type="Pfam" id="PF02014">
    <property type="entry name" value="Reeler"/>
    <property type="match status" value="1"/>
</dbReference>
<dbReference type="EMBL" id="CP060695">
    <property type="protein sequence ID" value="QNM86927.1"/>
    <property type="molecule type" value="Genomic_DNA"/>
</dbReference>
<sequence>MKKNYIFKFLLLMIPLSAFLLMSSSGGRGDARSGSPGDGGATCASCHSGGNFNASVAITTDIPFNGYLLNTDYTINVNTSSTSSTHGFQLAAENSSNTKIGTFTAGTGSRVSGDRITHTTPSNSGDWSFTWRSPSSDLGRVTFYTAVNAANGNGNAFDGQDQTVTGSTSAPSLSIAEAKRLDFDMYPNPASDNLTIQLASSSEIATVNFYDYTGRLALSKDISTNDNKIDVNNLASGVYILKVVTDDKIGTQKFIKN</sequence>
<dbReference type="NCBIfam" id="NF041895">
    <property type="entry name" value="choice_anch_V"/>
    <property type="match status" value="1"/>
</dbReference>